<comment type="caution">
    <text evidence="1">The sequence shown here is derived from an EMBL/GenBank/DDBJ whole genome shotgun (WGS) entry which is preliminary data.</text>
</comment>
<dbReference type="Proteomes" id="UP001241377">
    <property type="component" value="Unassembled WGS sequence"/>
</dbReference>
<reference evidence="1" key="1">
    <citation type="submission" date="2023-04" db="EMBL/GenBank/DDBJ databases">
        <title>Draft Genome sequencing of Naganishia species isolated from polar environments using Oxford Nanopore Technology.</title>
        <authorList>
            <person name="Leo P."/>
            <person name="Venkateswaran K."/>
        </authorList>
    </citation>
    <scope>NUCLEOTIDE SEQUENCE</scope>
    <source>
        <strain evidence="1">MNA-CCFEE 5261</strain>
    </source>
</reference>
<dbReference type="EMBL" id="JASBWR010000085">
    <property type="protein sequence ID" value="KAJ9097481.1"/>
    <property type="molecule type" value="Genomic_DNA"/>
</dbReference>
<name>A0ACC2VFW5_9TREE</name>
<proteinExistence type="predicted"/>
<keyword evidence="2" id="KW-1185">Reference proteome</keyword>
<evidence type="ECO:0000313" key="1">
    <source>
        <dbReference type="EMBL" id="KAJ9097481.1"/>
    </source>
</evidence>
<evidence type="ECO:0000313" key="2">
    <source>
        <dbReference type="Proteomes" id="UP001241377"/>
    </source>
</evidence>
<accession>A0ACC2VFW5</accession>
<gene>
    <name evidence="1" type="ORF">QFC19_006751</name>
</gene>
<sequence length="196" mass="21957">MDNIKGLAITQRYLEAAERRPKLVLQSLQTGAAQGDPTVQNWPPQRATQLTTAIRHCPPSPNRLSQGMQQDAPGNIGANEIRLNQEPRALAARREKRNEDQKHRDDGDDVGMEETGYDDKDDNDEDNDNNDNVDEFLRSNDDIDTLHASDNNDGDETLTELADSFVDNEHGKVSQEDDDDDDDDDDEDDLNIGRGK</sequence>
<protein>
    <submittedName>
        <fullName evidence="1">Uncharacterized protein</fullName>
    </submittedName>
</protein>
<organism evidence="1 2">
    <name type="scientific">Naganishia cerealis</name>
    <dbReference type="NCBI Taxonomy" id="610337"/>
    <lineage>
        <taxon>Eukaryota</taxon>
        <taxon>Fungi</taxon>
        <taxon>Dikarya</taxon>
        <taxon>Basidiomycota</taxon>
        <taxon>Agaricomycotina</taxon>
        <taxon>Tremellomycetes</taxon>
        <taxon>Filobasidiales</taxon>
        <taxon>Filobasidiaceae</taxon>
        <taxon>Naganishia</taxon>
    </lineage>
</organism>